<dbReference type="PANTHER" id="PTHR11705">
    <property type="entry name" value="PROTEASE FAMILY M14 CARBOXYPEPTIDASE A,B"/>
    <property type="match status" value="1"/>
</dbReference>
<comment type="cofactor">
    <cofactor evidence="1">
        <name>Zn(2+)</name>
        <dbReference type="ChEBI" id="CHEBI:29105"/>
    </cofactor>
</comment>
<keyword evidence="11" id="KW-1185">Reference proteome</keyword>
<reference evidence="10" key="1">
    <citation type="submission" date="2019-08" db="EMBL/GenBank/DDBJ databases">
        <title>The genome of the North American firefly Photinus pyralis.</title>
        <authorList>
            <consortium name="Photinus pyralis genome working group"/>
            <person name="Fallon T.R."/>
            <person name="Sander Lower S.E."/>
            <person name="Weng J.-K."/>
        </authorList>
    </citation>
    <scope>NUCLEOTIDE SEQUENCE</scope>
    <source>
        <strain evidence="10">TRF0915ILg1</strain>
        <tissue evidence="10">Whole body</tissue>
    </source>
</reference>
<dbReference type="SUPFAM" id="SSF53187">
    <property type="entry name" value="Zn-dependent exopeptidases"/>
    <property type="match status" value="1"/>
</dbReference>
<proteinExistence type="inferred from homology"/>
<feature type="domain" description="Peptidase M14" evidence="9">
    <location>
        <begin position="1"/>
        <end position="150"/>
    </location>
</feature>
<evidence type="ECO:0000313" key="11">
    <source>
        <dbReference type="Proteomes" id="UP000801492"/>
    </source>
</evidence>
<dbReference type="PANTHER" id="PTHR11705:SF143">
    <property type="entry name" value="SLL0236 PROTEIN"/>
    <property type="match status" value="1"/>
</dbReference>
<evidence type="ECO:0000259" key="9">
    <source>
        <dbReference type="PROSITE" id="PS52035"/>
    </source>
</evidence>
<organism evidence="10 11">
    <name type="scientific">Ignelater luminosus</name>
    <name type="common">Cucubano</name>
    <name type="synonym">Pyrophorus luminosus</name>
    <dbReference type="NCBI Taxonomy" id="2038154"/>
    <lineage>
        <taxon>Eukaryota</taxon>
        <taxon>Metazoa</taxon>
        <taxon>Ecdysozoa</taxon>
        <taxon>Arthropoda</taxon>
        <taxon>Hexapoda</taxon>
        <taxon>Insecta</taxon>
        <taxon>Pterygota</taxon>
        <taxon>Neoptera</taxon>
        <taxon>Endopterygota</taxon>
        <taxon>Coleoptera</taxon>
        <taxon>Polyphaga</taxon>
        <taxon>Elateriformia</taxon>
        <taxon>Elateroidea</taxon>
        <taxon>Elateridae</taxon>
        <taxon>Agrypninae</taxon>
        <taxon>Pyrophorini</taxon>
        <taxon>Ignelater</taxon>
    </lineage>
</organism>
<feature type="region of interest" description="Disordered" evidence="8">
    <location>
        <begin position="210"/>
        <end position="248"/>
    </location>
</feature>
<accession>A0A8K0D8L2</accession>
<dbReference type="Pfam" id="PF00246">
    <property type="entry name" value="Peptidase_M14"/>
    <property type="match status" value="1"/>
</dbReference>
<dbReference type="GO" id="GO:0004181">
    <property type="term" value="F:metallocarboxypeptidase activity"/>
    <property type="evidence" value="ECO:0007669"/>
    <property type="project" value="InterPro"/>
</dbReference>
<evidence type="ECO:0000256" key="1">
    <source>
        <dbReference type="ARBA" id="ARBA00001947"/>
    </source>
</evidence>
<evidence type="ECO:0000256" key="5">
    <source>
        <dbReference type="ARBA" id="ARBA00022833"/>
    </source>
</evidence>
<evidence type="ECO:0000256" key="6">
    <source>
        <dbReference type="ARBA" id="ARBA00023049"/>
    </source>
</evidence>
<name>A0A8K0D8L2_IGNLU</name>
<dbReference type="Gene3D" id="3.40.630.10">
    <property type="entry name" value="Zn peptidases"/>
    <property type="match status" value="1"/>
</dbReference>
<comment type="similarity">
    <text evidence="2 7">Belongs to the peptidase M14 family.</text>
</comment>
<evidence type="ECO:0000256" key="2">
    <source>
        <dbReference type="ARBA" id="ARBA00005988"/>
    </source>
</evidence>
<evidence type="ECO:0000256" key="4">
    <source>
        <dbReference type="ARBA" id="ARBA00022801"/>
    </source>
</evidence>
<keyword evidence="3" id="KW-0645">Protease</keyword>
<gene>
    <name evidence="10" type="ORF">ILUMI_04993</name>
</gene>
<keyword evidence="5" id="KW-0862">Zinc</keyword>
<dbReference type="PROSITE" id="PS52035">
    <property type="entry name" value="PEPTIDASE_M14"/>
    <property type="match status" value="1"/>
</dbReference>
<dbReference type="GO" id="GO:0005615">
    <property type="term" value="C:extracellular space"/>
    <property type="evidence" value="ECO:0007669"/>
    <property type="project" value="TreeGrafter"/>
</dbReference>
<comment type="caution">
    <text evidence="7">Lacks conserved residue(s) required for the propagation of feature annotation.</text>
</comment>
<dbReference type="InterPro" id="IPR000834">
    <property type="entry name" value="Peptidase_M14"/>
</dbReference>
<comment type="caution">
    <text evidence="10">The sequence shown here is derived from an EMBL/GenBank/DDBJ whole genome shotgun (WGS) entry which is preliminary data.</text>
</comment>
<keyword evidence="6" id="KW-0482">Metalloprotease</keyword>
<feature type="compositionally biased region" description="Polar residues" evidence="8">
    <location>
        <begin position="229"/>
        <end position="248"/>
    </location>
</feature>
<evidence type="ECO:0000256" key="8">
    <source>
        <dbReference type="SAM" id="MobiDB-lite"/>
    </source>
</evidence>
<keyword evidence="4" id="KW-0378">Hydrolase</keyword>
<protein>
    <recommendedName>
        <fullName evidence="9">Peptidase M14 domain-containing protein</fullName>
    </recommendedName>
</protein>
<dbReference type="GO" id="GO:0006508">
    <property type="term" value="P:proteolysis"/>
    <property type="evidence" value="ECO:0007669"/>
    <property type="project" value="UniProtKB-KW"/>
</dbReference>
<dbReference type="EMBL" id="VTPC01001798">
    <property type="protein sequence ID" value="KAF2901194.1"/>
    <property type="molecule type" value="Genomic_DNA"/>
</dbReference>
<dbReference type="AlphaFoldDB" id="A0A8K0D8L2"/>
<evidence type="ECO:0000256" key="7">
    <source>
        <dbReference type="PROSITE-ProRule" id="PRU01379"/>
    </source>
</evidence>
<dbReference type="Proteomes" id="UP000801492">
    <property type="component" value="Unassembled WGS sequence"/>
</dbReference>
<sequence>MGGKHPCSDFYPGSVPVSEVETNVTVQLLNKFKSQIKLYLGIHTYGSAFLYLYTRKTESLNINKKDLEELAEHAVAAINSRSSDHRKYITGNYAEVVVPECGTFIDHVRDYEIRYAYYVHLKGHHKLKDEEILPIVSECFYGRSTQISLAEKTDNLHDLTESSDKKITETSLKNGFTPTKSSTTAQTADFSNMALLRDVIKSFEKNTKKQRLAASDTNQTANARIPAPSKSSTIPRNSNNGTTNTPRV</sequence>
<evidence type="ECO:0000313" key="10">
    <source>
        <dbReference type="EMBL" id="KAF2901194.1"/>
    </source>
</evidence>
<evidence type="ECO:0000256" key="3">
    <source>
        <dbReference type="ARBA" id="ARBA00022670"/>
    </source>
</evidence>
<dbReference type="GO" id="GO:0008270">
    <property type="term" value="F:zinc ion binding"/>
    <property type="evidence" value="ECO:0007669"/>
    <property type="project" value="InterPro"/>
</dbReference>